<gene>
    <name evidence="1" type="ORF">DF196_02105</name>
</gene>
<dbReference type="EMBL" id="QFFM01000003">
    <property type="protein sequence ID" value="PWG66718.1"/>
    <property type="molecule type" value="Genomic_DNA"/>
</dbReference>
<accession>A0A2U2NCA5</accession>
<proteinExistence type="predicted"/>
<evidence type="ECO:0000313" key="2">
    <source>
        <dbReference type="Proteomes" id="UP000245876"/>
    </source>
</evidence>
<dbReference type="RefSeq" id="WP_109056287.1">
    <property type="nucleotide sequence ID" value="NZ_QFFM01000003.1"/>
</dbReference>
<keyword evidence="2" id="KW-1185">Reference proteome</keyword>
<dbReference type="Proteomes" id="UP000245876">
    <property type="component" value="Unassembled WGS sequence"/>
</dbReference>
<protein>
    <submittedName>
        <fullName evidence="1">Uncharacterized protein</fullName>
    </submittedName>
</protein>
<name>A0A2U2NCA5_9BIFI</name>
<comment type="caution">
    <text evidence="1">The sequence shown here is derived from an EMBL/GenBank/DDBJ whole genome shotgun (WGS) entry which is preliminary data.</text>
</comment>
<sequence>MTGQEEVYTALETQSTKIVAAIHATAATMGEGIKTDKPSSDLHPVWGIASLQKTDGVTLLHVPAWHENGEPAMLTITTSSFGGVHFTQTDYPTAPEAERLMLFNMIIGFDSTL</sequence>
<dbReference type="AlphaFoldDB" id="A0A2U2NCA5"/>
<organism evidence="1 2">
    <name type="scientific">Bifidobacterium callitrichidarum</name>
    <dbReference type="NCBI Taxonomy" id="2052941"/>
    <lineage>
        <taxon>Bacteria</taxon>
        <taxon>Bacillati</taxon>
        <taxon>Actinomycetota</taxon>
        <taxon>Actinomycetes</taxon>
        <taxon>Bifidobacteriales</taxon>
        <taxon>Bifidobacteriaceae</taxon>
        <taxon>Bifidobacterium</taxon>
    </lineage>
</organism>
<evidence type="ECO:0000313" key="1">
    <source>
        <dbReference type="EMBL" id="PWG66718.1"/>
    </source>
</evidence>
<reference evidence="1 2" key="1">
    <citation type="journal article" date="2018" name="Int. J. Syst. Evol. Microbiol.">
        <title>Bifidobacterium callitrichidarum sp. nov. from the faeces of the emperor tamarin (Saguinus imperator).</title>
        <authorList>
            <person name="Modesto M."/>
            <person name="Michelini S."/>
            <person name="Sansosti M.C."/>
            <person name="De Filippo C."/>
            <person name="Cavalieri D."/>
            <person name="Qvirist L."/>
            <person name="Andlid T."/>
            <person name="Spiezio C."/>
            <person name="Sandri C."/>
            <person name="Pascarelli S."/>
            <person name="Sgorbati B."/>
            <person name="Mattarelli P."/>
        </authorList>
    </citation>
    <scope>NUCLEOTIDE SEQUENCE [LARGE SCALE GENOMIC DNA]</scope>
    <source>
        <strain evidence="1 2">TRI 5</strain>
    </source>
</reference>